<comment type="caution">
    <text evidence="1">The sequence shown here is derived from an EMBL/GenBank/DDBJ whole genome shotgun (WGS) entry which is preliminary data.</text>
</comment>
<name>A0A1Q9RBS9_PSEPU</name>
<accession>A0A1Q9RBS9</accession>
<sequence length="281" mass="31584">MRVIKKSDLIVEGIIPYAPAPNPRRPFDTAIYCRYPMINFRLMEVPPWGLVLPVLGAKEESIEYNFEAETLYMPAGTVLGIRWSPHDGQNIHTLTRTLPGDGQVSTFIPIPDAWVLECEGQGVLIEYEASYPDGSVDLGRSFDVQVSKHLDYGEVSFDGLEDGDTLNPSDYPDGIGVTIEPVVNVAEYNTIRFFWHTYGHLGDTLVLLSSWLHVINCAPGKTYQFVVPAESYSEWNDPRFDYVSAIATCSMILLPEPQMQMQMRWGFGAKTFGIAYETKSR</sequence>
<dbReference type="RefSeq" id="WP_144443518.1">
    <property type="nucleotide sequence ID" value="NZ_MKZO01000002.1"/>
</dbReference>
<organism evidence="1 2">
    <name type="scientific">Pseudomonas putida</name>
    <name type="common">Arthrobacter siderocapsulatus</name>
    <dbReference type="NCBI Taxonomy" id="303"/>
    <lineage>
        <taxon>Bacteria</taxon>
        <taxon>Pseudomonadati</taxon>
        <taxon>Pseudomonadota</taxon>
        <taxon>Gammaproteobacteria</taxon>
        <taxon>Pseudomonadales</taxon>
        <taxon>Pseudomonadaceae</taxon>
        <taxon>Pseudomonas</taxon>
    </lineage>
</organism>
<protein>
    <submittedName>
        <fullName evidence="1">Uncharacterized protein</fullName>
    </submittedName>
</protein>
<evidence type="ECO:0000313" key="1">
    <source>
        <dbReference type="EMBL" id="OLS64857.1"/>
    </source>
</evidence>
<dbReference type="EMBL" id="MKZO01000002">
    <property type="protein sequence ID" value="OLS64857.1"/>
    <property type="molecule type" value="Genomic_DNA"/>
</dbReference>
<gene>
    <name evidence="1" type="ORF">PSEMO_02810</name>
</gene>
<evidence type="ECO:0000313" key="2">
    <source>
        <dbReference type="Proteomes" id="UP000186736"/>
    </source>
</evidence>
<reference evidence="1 2" key="1">
    <citation type="submission" date="2016-10" db="EMBL/GenBank/DDBJ databases">
        <title>Genome Sequence of Pseudomonas putida GM4FR.</title>
        <authorList>
            <person name="Poehlein A."/>
            <person name="Wemheuer F."/>
            <person name="Hollensteiner J."/>
            <person name="Wemheuer B."/>
        </authorList>
    </citation>
    <scope>NUCLEOTIDE SEQUENCE [LARGE SCALE GENOMIC DNA]</scope>
    <source>
        <strain evidence="1 2">GM4FR</strain>
    </source>
</reference>
<dbReference type="OrthoDB" id="7041434at2"/>
<proteinExistence type="predicted"/>
<dbReference type="Proteomes" id="UP000186736">
    <property type="component" value="Unassembled WGS sequence"/>
</dbReference>
<dbReference type="AlphaFoldDB" id="A0A1Q9RBS9"/>